<feature type="region of interest" description="Disordered" evidence="1">
    <location>
        <begin position="32"/>
        <end position="52"/>
    </location>
</feature>
<name>A0AA37LQL6_9PEZI</name>
<organism evidence="2 3">
    <name type="scientific">Colletotrichum liriopes</name>
    <dbReference type="NCBI Taxonomy" id="708192"/>
    <lineage>
        <taxon>Eukaryota</taxon>
        <taxon>Fungi</taxon>
        <taxon>Dikarya</taxon>
        <taxon>Ascomycota</taxon>
        <taxon>Pezizomycotina</taxon>
        <taxon>Sordariomycetes</taxon>
        <taxon>Hypocreomycetidae</taxon>
        <taxon>Glomerellales</taxon>
        <taxon>Glomerellaceae</taxon>
        <taxon>Colletotrichum</taxon>
        <taxon>Colletotrichum spaethianum species complex</taxon>
    </lineage>
</organism>
<proteinExistence type="predicted"/>
<sequence>MHGIHSVDASSSLGRAVWHALCIHGRYSVKEDDQADHDAQRDDEEEREDECDDELHVWWPNSAACLAIRPPGKKKDGDVELAT</sequence>
<dbReference type="AlphaFoldDB" id="A0AA37LQL6"/>
<accession>A0AA37LQL6</accession>
<evidence type="ECO:0000313" key="3">
    <source>
        <dbReference type="Proteomes" id="UP001055172"/>
    </source>
</evidence>
<protein>
    <submittedName>
        <fullName evidence="2">Uncharacterized protein</fullName>
    </submittedName>
</protein>
<gene>
    <name evidence="2" type="ORF">ColLi_03296</name>
</gene>
<evidence type="ECO:0000313" key="2">
    <source>
        <dbReference type="EMBL" id="GJC80458.1"/>
    </source>
</evidence>
<feature type="compositionally biased region" description="Acidic residues" evidence="1">
    <location>
        <begin position="41"/>
        <end position="52"/>
    </location>
</feature>
<evidence type="ECO:0000256" key="1">
    <source>
        <dbReference type="SAM" id="MobiDB-lite"/>
    </source>
</evidence>
<reference evidence="2 3" key="1">
    <citation type="submission" date="2021-07" db="EMBL/GenBank/DDBJ databases">
        <title>Genome data of Colletotrichum spaethianum.</title>
        <authorList>
            <person name="Utami Y.D."/>
            <person name="Hiruma K."/>
        </authorList>
    </citation>
    <scope>NUCLEOTIDE SEQUENCE [LARGE SCALE GENOMIC DNA]</scope>
    <source>
        <strain evidence="2 3">MAFF 242679</strain>
    </source>
</reference>
<comment type="caution">
    <text evidence="2">The sequence shown here is derived from an EMBL/GenBank/DDBJ whole genome shotgun (WGS) entry which is preliminary data.</text>
</comment>
<dbReference type="EMBL" id="BPPX01000005">
    <property type="protein sequence ID" value="GJC80458.1"/>
    <property type="molecule type" value="Genomic_DNA"/>
</dbReference>
<dbReference type="Proteomes" id="UP001055172">
    <property type="component" value="Unassembled WGS sequence"/>
</dbReference>
<keyword evidence="3" id="KW-1185">Reference proteome</keyword>